<keyword evidence="4" id="KW-1185">Reference proteome</keyword>
<dbReference type="SUPFAM" id="SSF47240">
    <property type="entry name" value="Ferritin-like"/>
    <property type="match status" value="1"/>
</dbReference>
<dbReference type="Proteomes" id="UP000001225">
    <property type="component" value="Chromosome"/>
</dbReference>
<feature type="domain" description="DUF4142" evidence="2">
    <location>
        <begin position="115"/>
        <end position="250"/>
    </location>
</feature>
<evidence type="ECO:0000313" key="4">
    <source>
        <dbReference type="Proteomes" id="UP000001225"/>
    </source>
</evidence>
<dbReference type="STRING" id="94624.Bpet1645"/>
<feature type="compositionally biased region" description="Basic and acidic residues" evidence="1">
    <location>
        <begin position="129"/>
        <end position="143"/>
    </location>
</feature>
<name>A9IGS0_BORPD</name>
<dbReference type="PANTHER" id="PTHR38593">
    <property type="entry name" value="BLR2558 PROTEIN"/>
    <property type="match status" value="1"/>
</dbReference>
<reference evidence="3 4" key="1">
    <citation type="journal article" date="2008" name="BMC Genomics">
        <title>The missing link: Bordetella petrii is endowed with both the metabolic versatility of environmental bacteria and virulence traits of pathogenic Bordetellae.</title>
        <authorList>
            <person name="Gross R."/>
            <person name="Guzman C.A."/>
            <person name="Sebaihia M."/>
            <person name="Martins Dos Santos V.A."/>
            <person name="Pieper D.H."/>
            <person name="Koebnik R."/>
            <person name="Lechner M."/>
            <person name="Bartels D."/>
            <person name="Buhrmester J."/>
            <person name="Choudhuri J.V."/>
            <person name="Ebensen T."/>
            <person name="Gaigalat L."/>
            <person name="Herrmann S."/>
            <person name="Khachane A.N."/>
            <person name="Larisch C."/>
            <person name="Link S."/>
            <person name="Linke B."/>
            <person name="Meyer F."/>
            <person name="Mormann S."/>
            <person name="Nakunst D."/>
            <person name="Rueckert C."/>
            <person name="Schneiker-Bekel S."/>
            <person name="Schulze K."/>
            <person name="Vorhoelter F.J."/>
            <person name="Yevsa T."/>
            <person name="Engle J.T."/>
            <person name="Goldman W.E."/>
            <person name="Puehler A."/>
            <person name="Goebel U.B."/>
            <person name="Goesmann A."/>
            <person name="Bloecker H."/>
            <person name="Kaiser O."/>
            <person name="Martinez-Arias R."/>
        </authorList>
    </citation>
    <scope>NUCLEOTIDE SEQUENCE [LARGE SCALE GENOMIC DNA]</scope>
    <source>
        <strain evidence="4">ATCC BAA-461 / DSM 12804 / CCUG 43448 / CIP 107267 / Se-1111R</strain>
    </source>
</reference>
<evidence type="ECO:0000256" key="1">
    <source>
        <dbReference type="SAM" id="MobiDB-lite"/>
    </source>
</evidence>
<dbReference type="Gene3D" id="1.20.1260.10">
    <property type="match status" value="1"/>
</dbReference>
<organism evidence="3 4">
    <name type="scientific">Bordetella petrii (strain ATCC BAA-461 / DSM 12804 / CCUG 43448 / CIP 107267 / Se-1111R)</name>
    <dbReference type="NCBI Taxonomy" id="340100"/>
    <lineage>
        <taxon>Bacteria</taxon>
        <taxon>Pseudomonadati</taxon>
        <taxon>Pseudomonadota</taxon>
        <taxon>Betaproteobacteria</taxon>
        <taxon>Burkholderiales</taxon>
        <taxon>Alcaligenaceae</taxon>
        <taxon>Bordetella</taxon>
    </lineage>
</organism>
<evidence type="ECO:0000259" key="2">
    <source>
        <dbReference type="Pfam" id="PF13628"/>
    </source>
</evidence>
<sequence length="258" mass="27793">MKPMVRPAPRRSPFVLFNGDDWLSFPWRRKGLARRHGGHVACWVVKAFPAGWESLDTYTRPARCNGGLMKPLNLTLGLVAAGAMLAAGSGMAQPQPTTPAPATQDAAAEQQLDSSDKDFLENAAQSGHAEVEGSKMAQEKAKNPDVKAFADKMVQDHTKVGQELAALASKKGYTPPEGPSLMQKAKIKTLGLTDDGFDEMYINNIGVSAHEDAVKLFEDASANAKDADVKAFAAKTLPALQEHLAMAKKLQEQVKARK</sequence>
<dbReference type="Pfam" id="PF13628">
    <property type="entry name" value="DUF4142"/>
    <property type="match status" value="1"/>
</dbReference>
<dbReference type="InterPro" id="IPR009078">
    <property type="entry name" value="Ferritin-like_SF"/>
</dbReference>
<evidence type="ECO:0000313" key="3">
    <source>
        <dbReference type="EMBL" id="CAP41984.1"/>
    </source>
</evidence>
<proteinExistence type="predicted"/>
<dbReference type="InterPro" id="IPR025419">
    <property type="entry name" value="DUF4142"/>
</dbReference>
<dbReference type="EMBL" id="AM902716">
    <property type="protein sequence ID" value="CAP41984.1"/>
    <property type="molecule type" value="Genomic_DNA"/>
</dbReference>
<protein>
    <submittedName>
        <fullName evidence="3">Secreted protein</fullName>
    </submittedName>
</protein>
<dbReference type="AlphaFoldDB" id="A9IGS0"/>
<dbReference type="KEGG" id="bpt:Bpet1645"/>
<dbReference type="PANTHER" id="PTHR38593:SF1">
    <property type="entry name" value="BLR2558 PROTEIN"/>
    <property type="match status" value="1"/>
</dbReference>
<accession>A9IGS0</accession>
<dbReference type="InterPro" id="IPR012347">
    <property type="entry name" value="Ferritin-like"/>
</dbReference>
<feature type="region of interest" description="Disordered" evidence="1">
    <location>
        <begin position="89"/>
        <end position="143"/>
    </location>
</feature>
<dbReference type="eggNOG" id="COG3652">
    <property type="taxonomic scope" value="Bacteria"/>
</dbReference>
<feature type="compositionally biased region" description="Low complexity" evidence="1">
    <location>
        <begin position="89"/>
        <end position="111"/>
    </location>
</feature>
<gene>
    <name evidence="3" type="ordered locus">Bpet1645</name>
</gene>